<evidence type="ECO:0000256" key="1">
    <source>
        <dbReference type="SAM" id="Coils"/>
    </source>
</evidence>
<dbReference type="Proteomes" id="UP000234275">
    <property type="component" value="Unassembled WGS sequence"/>
</dbReference>
<sequence>MSLSTKHRGGGQYTSPAVTFVGSQGPDIHLSLAGTSQHNVEKDRYLAVDVHKSLEEVLRRTLLTKLELELPENAAKLEELSERLAGAEDQYKERKNGRWHSIWYSIGEGKDMIDPWVALIPNEYGLAVVKTGLAVVFKLAERSSARREKIFNAFAGIRDALARADPERRSFLSNKEVGQQADHLTKTIVECIEDMILLTMKKDKSWRPKFTRHHKKEDRAPPPDADAILEKLANSTKEFEEAVDLARDNAIEATGFMTQFMAQSLPVIHDDVLIADSRIQHMDRKQDIRDQDYRRGYEEMHSMLSEVVRYTRRLAEREQNLRACQIEARTDLVHVLRESKKQQMEIKRLRRQQLRAHKPTAIVGEAQLFQILSLGAQPEDYELSDLSNILQEPNRDLEATLTYKGKLRQDSQRQVQAALLIQDRFLQWLENSASDLIMVDANIRNPGMSKTSVISVFSATFITSMITARPEDVVVHYFCGRHSRPQDPWYGPNGLVRLITMQLLMKLMELSRPNLDFLNQWDQVKDLEEHNLDALCELLYCLVEQFPEDVTVCLVIDSISRLDTPRTFGDLRIVMECLHSLVDNATLYPTVKVLLTNPMHSKRTMKQLDIFQEDPSRLVWLNPNNALKSPTNMSERVIGKRLFGS</sequence>
<dbReference type="PANTHER" id="PTHR40619:SF3">
    <property type="entry name" value="FUNGAL STAND N-TERMINAL GOODBYE DOMAIN-CONTAINING PROTEIN"/>
    <property type="match status" value="1"/>
</dbReference>
<keyword evidence="3" id="KW-1185">Reference proteome</keyword>
<keyword evidence="1" id="KW-0175">Coiled coil</keyword>
<dbReference type="RefSeq" id="XP_024708784.1">
    <property type="nucleotide sequence ID" value="XM_024848860.1"/>
</dbReference>
<protein>
    <submittedName>
        <fullName evidence="2">Uncharacterized protein</fullName>
    </submittedName>
</protein>
<dbReference type="STRING" id="1392250.A0A2I2GKS7"/>
<dbReference type="GeneID" id="36556559"/>
<evidence type="ECO:0000313" key="2">
    <source>
        <dbReference type="EMBL" id="PLB53482.1"/>
    </source>
</evidence>
<dbReference type="PANTHER" id="PTHR40619">
    <property type="entry name" value="FUNGAL STAND N-TERMINAL GOODBYE DOMAIN-CONTAINING PROTEIN"/>
    <property type="match status" value="1"/>
</dbReference>
<feature type="coiled-coil region" evidence="1">
    <location>
        <begin position="63"/>
        <end position="97"/>
    </location>
</feature>
<comment type="caution">
    <text evidence="2">The sequence shown here is derived from an EMBL/GenBank/DDBJ whole genome shotgun (WGS) entry which is preliminary data.</text>
</comment>
<accession>A0A2I2GKS7</accession>
<organism evidence="2 3">
    <name type="scientific">Aspergillus steynii IBT 23096</name>
    <dbReference type="NCBI Taxonomy" id="1392250"/>
    <lineage>
        <taxon>Eukaryota</taxon>
        <taxon>Fungi</taxon>
        <taxon>Dikarya</taxon>
        <taxon>Ascomycota</taxon>
        <taxon>Pezizomycotina</taxon>
        <taxon>Eurotiomycetes</taxon>
        <taxon>Eurotiomycetidae</taxon>
        <taxon>Eurotiales</taxon>
        <taxon>Aspergillaceae</taxon>
        <taxon>Aspergillus</taxon>
        <taxon>Aspergillus subgen. Circumdati</taxon>
    </lineage>
</organism>
<name>A0A2I2GKS7_9EURO</name>
<evidence type="ECO:0000313" key="3">
    <source>
        <dbReference type="Proteomes" id="UP000234275"/>
    </source>
</evidence>
<dbReference type="OrthoDB" id="5419927at2759"/>
<proteinExistence type="predicted"/>
<reference evidence="2 3" key="1">
    <citation type="submission" date="2016-12" db="EMBL/GenBank/DDBJ databases">
        <title>The genomes of Aspergillus section Nigri reveals drivers in fungal speciation.</title>
        <authorList>
            <consortium name="DOE Joint Genome Institute"/>
            <person name="Vesth T.C."/>
            <person name="Nybo J."/>
            <person name="Theobald S."/>
            <person name="Brandl J."/>
            <person name="Frisvad J.C."/>
            <person name="Nielsen K.F."/>
            <person name="Lyhne E.K."/>
            <person name="Kogle M.E."/>
            <person name="Kuo A."/>
            <person name="Riley R."/>
            <person name="Clum A."/>
            <person name="Nolan M."/>
            <person name="Lipzen A."/>
            <person name="Salamov A."/>
            <person name="Henrissat B."/>
            <person name="Wiebenga A."/>
            <person name="De Vries R.P."/>
            <person name="Grigoriev I.V."/>
            <person name="Mortensen U.H."/>
            <person name="Andersen M.R."/>
            <person name="Baker S.E."/>
        </authorList>
    </citation>
    <scope>NUCLEOTIDE SEQUENCE [LARGE SCALE GENOMIC DNA]</scope>
    <source>
        <strain evidence="2 3">IBT 23096</strain>
    </source>
</reference>
<dbReference type="EMBL" id="MSFO01000002">
    <property type="protein sequence ID" value="PLB53482.1"/>
    <property type="molecule type" value="Genomic_DNA"/>
</dbReference>
<dbReference type="VEuPathDB" id="FungiDB:P170DRAFT_435110"/>
<dbReference type="AlphaFoldDB" id="A0A2I2GKS7"/>
<gene>
    <name evidence="2" type="ORF">P170DRAFT_435110</name>
</gene>